<dbReference type="PRINTS" id="PR00081">
    <property type="entry name" value="GDHRDH"/>
</dbReference>
<gene>
    <name evidence="5" type="ORF">ARAM_004505</name>
</gene>
<keyword evidence="6" id="KW-1185">Reference proteome</keyword>
<comment type="similarity">
    <text evidence="1">Belongs to the SEN54 family.</text>
</comment>
<dbReference type="AlphaFoldDB" id="A0A0F8UN01"/>
<evidence type="ECO:0000256" key="3">
    <source>
        <dbReference type="SAM" id="MobiDB-lite"/>
    </source>
</evidence>
<dbReference type="Proteomes" id="UP000034291">
    <property type="component" value="Unassembled WGS sequence"/>
</dbReference>
<dbReference type="Pfam" id="PF12928">
    <property type="entry name" value="tRNA_int_end_N2"/>
    <property type="match status" value="1"/>
</dbReference>
<dbReference type="SUPFAM" id="SSF51735">
    <property type="entry name" value="NAD(P)-binding Rossmann-fold domains"/>
    <property type="match status" value="1"/>
</dbReference>
<dbReference type="Gene3D" id="3.40.50.720">
    <property type="entry name" value="NAD(P)-binding Rossmann-like Domain"/>
    <property type="match status" value="1"/>
</dbReference>
<name>A0A0F8UN01_9EURO</name>
<accession>A0A0F8UN01</accession>
<evidence type="ECO:0000313" key="5">
    <source>
        <dbReference type="EMBL" id="KKK20913.1"/>
    </source>
</evidence>
<sequence>MADLDEAAVNLPSNDATAHLEVDLSDETQDFRMLNHLSSLSDNSQVTLPKRGEKDFEPNPTLFQADILSASRQAMHTALSYPRLHNPKQRVIGIYAPNGPAPPASLKSLDAVAEDSPVTDPITTAVGVPADSCVYVTNPKGQFFKTMGQADRWNRVWLLPEEALYLLERGSLDLRWPCSAVGSGDEDNTEDSGIPMSLQAAYACFIGPGGLTIDQFSVFTGLRRLGYTLIRAPGWSGAAADTKPQEDSYSSGLAKRQGPGLVGIFTRFLKWLRDSSPSTVMGPVAGLGFHHSYNDIYRKLAIIPYYDPATPSSPSPRPELPYAVVFHVYKPSTHFRKSAPPSPDFRVAVVNARTHTTMPTLSQLGTLLESTPFDPPQSDKQLYVRLRHGYRNVILAVVDQGVRELRMISSWELHGYCFDNINASNLHKLPYPWNRLFSTAHQNAQGTPFHHSSDRLSGRTCMITGGSSGIGFAIAQRFLQEGAVRIILVGRSYARLVNAAILLGGHAPESIPVIQSYDNTSDIVATRTPEEDQNQGQDLTSNRFINPGTLIDSSDRVSLLVGDISEAASWSRELENAMKNVDILVNAAGISVSSVLPKTDPKDISQILRTNLEGSLLTSRALLRASIRNRMKNRSTPSPSDPPPRSSKCIINISSLLALKGGTGAVPYAASKAGILGLTRSLTVEAASSLRDQPIRSNVIVPGYIETPMIADFSDRESSKLKEDIPLRRFGQPQEVADAAVFLAQNEYANNCVINLDGGLSAL</sequence>
<dbReference type="GO" id="GO:0000214">
    <property type="term" value="C:tRNA-intron endonuclease complex"/>
    <property type="evidence" value="ECO:0007669"/>
    <property type="project" value="TreeGrafter"/>
</dbReference>
<dbReference type="InterPro" id="IPR024337">
    <property type="entry name" value="tRNA_splic_suSen54"/>
</dbReference>
<keyword evidence="2" id="KW-0819">tRNA processing</keyword>
<dbReference type="InterPro" id="IPR036291">
    <property type="entry name" value="NAD(P)-bd_dom_sf"/>
</dbReference>
<dbReference type="Pfam" id="PF13561">
    <property type="entry name" value="adh_short_C2"/>
    <property type="match status" value="1"/>
</dbReference>
<evidence type="ECO:0000256" key="2">
    <source>
        <dbReference type="ARBA" id="ARBA00022694"/>
    </source>
</evidence>
<dbReference type="GO" id="GO:0000379">
    <property type="term" value="P:tRNA-type intron splice site recognition and cleavage"/>
    <property type="evidence" value="ECO:0007669"/>
    <property type="project" value="TreeGrafter"/>
</dbReference>
<dbReference type="InterPro" id="IPR024336">
    <property type="entry name" value="tRNA_splic_suSen54_N"/>
</dbReference>
<feature type="region of interest" description="Disordered" evidence="3">
    <location>
        <begin position="628"/>
        <end position="647"/>
    </location>
</feature>
<dbReference type="PANTHER" id="PTHR21027">
    <property type="entry name" value="TRNA-SPLICING ENDONUCLEASE SUBUNIT SEN54"/>
    <property type="match status" value="1"/>
</dbReference>
<organism evidence="5 6">
    <name type="scientific">Aspergillus rambellii</name>
    <dbReference type="NCBI Taxonomy" id="308745"/>
    <lineage>
        <taxon>Eukaryota</taxon>
        <taxon>Fungi</taxon>
        <taxon>Dikarya</taxon>
        <taxon>Ascomycota</taxon>
        <taxon>Pezizomycotina</taxon>
        <taxon>Eurotiomycetes</taxon>
        <taxon>Eurotiomycetidae</taxon>
        <taxon>Eurotiales</taxon>
        <taxon>Aspergillaceae</taxon>
        <taxon>Aspergillus</taxon>
        <taxon>Aspergillus subgen. Nidulantes</taxon>
    </lineage>
</organism>
<dbReference type="PRINTS" id="PR00080">
    <property type="entry name" value="SDRFAMILY"/>
</dbReference>
<dbReference type="OrthoDB" id="408683at2759"/>
<dbReference type="STRING" id="308745.A0A0F8UN01"/>
<feature type="domain" description="tRNA-splicing endonuclease subunit Sen54 N-terminal" evidence="4">
    <location>
        <begin position="76"/>
        <end position="176"/>
    </location>
</feature>
<evidence type="ECO:0000256" key="1">
    <source>
        <dbReference type="ARBA" id="ARBA00005736"/>
    </source>
</evidence>
<evidence type="ECO:0000259" key="4">
    <source>
        <dbReference type="Pfam" id="PF12928"/>
    </source>
</evidence>
<evidence type="ECO:0000313" key="6">
    <source>
        <dbReference type="Proteomes" id="UP000034291"/>
    </source>
</evidence>
<dbReference type="InterPro" id="IPR002347">
    <property type="entry name" value="SDR_fam"/>
</dbReference>
<reference evidence="5 6" key="1">
    <citation type="submission" date="2015-02" db="EMBL/GenBank/DDBJ databases">
        <title>Draft Genome Sequences of Two Closely-Related Aflatoxigenic Aspergillus Species Obtained from the Cote d'Ivoire.</title>
        <authorList>
            <person name="Moore G.G."/>
            <person name="Beltz S.B."/>
            <person name="Mack B.M."/>
        </authorList>
    </citation>
    <scope>NUCLEOTIDE SEQUENCE [LARGE SCALE GENOMIC DNA]</scope>
    <source>
        <strain evidence="5 6">SRRC1468</strain>
    </source>
</reference>
<proteinExistence type="inferred from homology"/>
<protein>
    <recommendedName>
        <fullName evidence="4">tRNA-splicing endonuclease subunit Sen54 N-terminal domain-containing protein</fullName>
    </recommendedName>
</protein>
<dbReference type="EMBL" id="JZBS01001913">
    <property type="protein sequence ID" value="KKK20913.1"/>
    <property type="molecule type" value="Genomic_DNA"/>
</dbReference>
<dbReference type="PANTHER" id="PTHR21027:SF1">
    <property type="entry name" value="TRNA-SPLICING ENDONUCLEASE SUBUNIT SEN54"/>
    <property type="match status" value="1"/>
</dbReference>
<comment type="caution">
    <text evidence="5">The sequence shown here is derived from an EMBL/GenBank/DDBJ whole genome shotgun (WGS) entry which is preliminary data.</text>
</comment>